<name>A0ACB8WFG2_9TELE</name>
<organism evidence="1 2">
    <name type="scientific">Scortum barcoo</name>
    <name type="common">barcoo grunter</name>
    <dbReference type="NCBI Taxonomy" id="214431"/>
    <lineage>
        <taxon>Eukaryota</taxon>
        <taxon>Metazoa</taxon>
        <taxon>Chordata</taxon>
        <taxon>Craniata</taxon>
        <taxon>Vertebrata</taxon>
        <taxon>Euteleostomi</taxon>
        <taxon>Actinopterygii</taxon>
        <taxon>Neopterygii</taxon>
        <taxon>Teleostei</taxon>
        <taxon>Neoteleostei</taxon>
        <taxon>Acanthomorphata</taxon>
        <taxon>Eupercaria</taxon>
        <taxon>Centrarchiformes</taxon>
        <taxon>Terapontoidei</taxon>
        <taxon>Terapontidae</taxon>
        <taxon>Scortum</taxon>
    </lineage>
</organism>
<dbReference type="Proteomes" id="UP000831701">
    <property type="component" value="Chromosome 11"/>
</dbReference>
<gene>
    <name evidence="1" type="ORF">L3Q82_010010</name>
</gene>
<dbReference type="EMBL" id="CM041541">
    <property type="protein sequence ID" value="KAI3366193.1"/>
    <property type="molecule type" value="Genomic_DNA"/>
</dbReference>
<sequence length="243" mass="27728">MDPYREEAEVFSDTEYPRALRAEEEEEEEEEEEGEEEDEEEDAKIFNAWMQRYRGGERQEKTGDKEEEVESEGGRAESRSSIGPPVQMRADRRASLPCPDNLSVMQLSRLHSSTRAPVTASLLLRCSSSRRLLPSSQEVAAPAATERRPSLISTIPEATAPERRSTFRRRNVMSLSDADSVCLICHNDLNRGAGGTRELQCTHTFHKECIEEWLWRKQSCPTCHVQVSMPQPVYWNSTRVKVP</sequence>
<protein>
    <submittedName>
        <fullName evidence="1">Uncharacterized protein</fullName>
    </submittedName>
</protein>
<comment type="caution">
    <text evidence="1">The sequence shown here is derived from an EMBL/GenBank/DDBJ whole genome shotgun (WGS) entry which is preliminary data.</text>
</comment>
<keyword evidence="2" id="KW-1185">Reference proteome</keyword>
<proteinExistence type="predicted"/>
<evidence type="ECO:0000313" key="2">
    <source>
        <dbReference type="Proteomes" id="UP000831701"/>
    </source>
</evidence>
<evidence type="ECO:0000313" key="1">
    <source>
        <dbReference type="EMBL" id="KAI3366193.1"/>
    </source>
</evidence>
<accession>A0ACB8WFG2</accession>
<reference evidence="1" key="1">
    <citation type="submission" date="2022-04" db="EMBL/GenBank/DDBJ databases">
        <title>Jade perch genome.</title>
        <authorList>
            <person name="Chao B."/>
        </authorList>
    </citation>
    <scope>NUCLEOTIDE SEQUENCE</scope>
    <source>
        <strain evidence="1">CB-2022</strain>
    </source>
</reference>